<feature type="transmembrane region" description="Helical" evidence="2">
    <location>
        <begin position="260"/>
        <end position="279"/>
    </location>
</feature>
<keyword evidence="2" id="KW-0812">Transmembrane</keyword>
<feature type="transmembrane region" description="Helical" evidence="2">
    <location>
        <begin position="547"/>
        <end position="577"/>
    </location>
</feature>
<feature type="transmembrane region" description="Helical" evidence="2">
    <location>
        <begin position="423"/>
        <end position="444"/>
    </location>
</feature>
<feature type="transmembrane region" description="Helical" evidence="2">
    <location>
        <begin position="299"/>
        <end position="318"/>
    </location>
</feature>
<feature type="transmembrane region" description="Helical" evidence="2">
    <location>
        <begin position="385"/>
        <end position="403"/>
    </location>
</feature>
<evidence type="ECO:0000256" key="1">
    <source>
        <dbReference type="SAM" id="MobiDB-lite"/>
    </source>
</evidence>
<feature type="transmembrane region" description="Helical" evidence="2">
    <location>
        <begin position="234"/>
        <end position="253"/>
    </location>
</feature>
<proteinExistence type="predicted"/>
<evidence type="ECO:0008006" key="5">
    <source>
        <dbReference type="Google" id="ProtNLM"/>
    </source>
</evidence>
<feature type="transmembrane region" description="Helical" evidence="2">
    <location>
        <begin position="516"/>
        <end position="535"/>
    </location>
</feature>
<dbReference type="Proteomes" id="UP000749559">
    <property type="component" value="Unassembled WGS sequence"/>
</dbReference>
<feature type="compositionally biased region" description="Low complexity" evidence="1">
    <location>
        <begin position="65"/>
        <end position="78"/>
    </location>
</feature>
<name>A0A8S4PD43_OWEFU</name>
<evidence type="ECO:0000313" key="4">
    <source>
        <dbReference type="Proteomes" id="UP000749559"/>
    </source>
</evidence>
<comment type="caution">
    <text evidence="3">The sequence shown here is derived from an EMBL/GenBank/DDBJ whole genome shotgun (WGS) entry which is preliminary data.</text>
</comment>
<gene>
    <name evidence="3" type="ORF">OFUS_LOCUS17301</name>
</gene>
<sequence>MSQGKPIKITVKGANLDDVNIQELVQKQLAAAGKTNMKVKSINIKKADPPPRVMTPVDVSGNNARSQSRGTSRSSTSTVHPHQVEIKPVLSVQTTTSNQDTNIQPSYNSVQPSNGGVQPVTTVAQPTIAQPSAKPTAVVHPTQQARPATSKQTTLTNHNVRLNNSEIVNTNDTSALVEDYGVRASGYKVPDNIRGNNKENKTTVKSGLAVAAIHLQKPFGDKTDLIFNIKDQSIFVINLIASLVDLIIEPLWLHYKVTCFVLGIIETVLQATIFFSSKLTFLQGKIGSLQNRLGLYQNILHEVLLYPMIVCNIFGIVAQKSYEPESAMDYIGIILLSFDIFDLLFTYIVRMVLAYKLLDDLRLTIPMTKENEGRITWLGGIFPRLYWTLVGNTIFFTMMMIMLSLQIHQVNYIDEDFRATWDVWFMILITVVLPVLSIFLFVFINSFWVNEAMIYIARHVANNTEFRDNLEEEYADITKESVSFIVKNTVATDSRLQNIRDASLTQKIFHASDDPFSIVLIIIWIGLVVTFGIIFQPYTTVNEVGLTMLYFFIAFLVNFQLFSFVFVIIVSFCHWLFTCCYGCNSYSYSNRS</sequence>
<keyword evidence="2" id="KW-1133">Transmembrane helix</keyword>
<dbReference type="OrthoDB" id="6327297at2759"/>
<keyword evidence="2" id="KW-0472">Membrane</keyword>
<protein>
    <recommendedName>
        <fullName evidence="5">Transmembrane protein</fullName>
    </recommendedName>
</protein>
<keyword evidence="4" id="KW-1185">Reference proteome</keyword>
<dbReference type="EMBL" id="CAIIXF020000008">
    <property type="protein sequence ID" value="CAH1792325.1"/>
    <property type="molecule type" value="Genomic_DNA"/>
</dbReference>
<evidence type="ECO:0000256" key="2">
    <source>
        <dbReference type="SAM" id="Phobius"/>
    </source>
</evidence>
<feature type="transmembrane region" description="Helical" evidence="2">
    <location>
        <begin position="330"/>
        <end position="353"/>
    </location>
</feature>
<organism evidence="3 4">
    <name type="scientific">Owenia fusiformis</name>
    <name type="common">Polychaete worm</name>
    <dbReference type="NCBI Taxonomy" id="6347"/>
    <lineage>
        <taxon>Eukaryota</taxon>
        <taxon>Metazoa</taxon>
        <taxon>Spiralia</taxon>
        <taxon>Lophotrochozoa</taxon>
        <taxon>Annelida</taxon>
        <taxon>Polychaeta</taxon>
        <taxon>Sedentaria</taxon>
        <taxon>Canalipalpata</taxon>
        <taxon>Sabellida</taxon>
        <taxon>Oweniida</taxon>
        <taxon>Oweniidae</taxon>
        <taxon>Owenia</taxon>
    </lineage>
</organism>
<evidence type="ECO:0000313" key="3">
    <source>
        <dbReference type="EMBL" id="CAH1792325.1"/>
    </source>
</evidence>
<reference evidence="3" key="1">
    <citation type="submission" date="2022-03" db="EMBL/GenBank/DDBJ databases">
        <authorList>
            <person name="Martin C."/>
        </authorList>
    </citation>
    <scope>NUCLEOTIDE SEQUENCE</scope>
</reference>
<dbReference type="AlphaFoldDB" id="A0A8S4PD43"/>
<accession>A0A8S4PD43</accession>
<feature type="region of interest" description="Disordered" evidence="1">
    <location>
        <begin position="46"/>
        <end position="82"/>
    </location>
</feature>